<reference evidence="4" key="1">
    <citation type="submission" date="2016-10" db="EMBL/GenBank/DDBJ databases">
        <authorList>
            <person name="Varghese N."/>
            <person name="Submissions S."/>
        </authorList>
    </citation>
    <scope>NUCLEOTIDE SEQUENCE [LARGE SCALE GENOMIC DNA]</scope>
    <source>
        <strain evidence="4">DSM 45419</strain>
    </source>
</reference>
<dbReference type="GO" id="GO:0031012">
    <property type="term" value="C:extracellular matrix"/>
    <property type="evidence" value="ECO:0007669"/>
    <property type="project" value="TreeGrafter"/>
</dbReference>
<keyword evidence="4" id="KW-1185">Reference proteome</keyword>
<dbReference type="Proteomes" id="UP000198680">
    <property type="component" value="Unassembled WGS sequence"/>
</dbReference>
<gene>
    <name evidence="3" type="ORF">SAMN05660642_03769</name>
</gene>
<evidence type="ECO:0000313" key="4">
    <source>
        <dbReference type="Proteomes" id="UP000198680"/>
    </source>
</evidence>
<dbReference type="Pfam" id="PF02469">
    <property type="entry name" value="Fasciclin"/>
    <property type="match status" value="1"/>
</dbReference>
<feature type="region of interest" description="Disordered" evidence="1">
    <location>
        <begin position="59"/>
        <end position="104"/>
    </location>
</feature>
<dbReference type="EMBL" id="FNHE01000010">
    <property type="protein sequence ID" value="SDM97912.1"/>
    <property type="molecule type" value="Genomic_DNA"/>
</dbReference>
<evidence type="ECO:0000259" key="2">
    <source>
        <dbReference type="PROSITE" id="PS50213"/>
    </source>
</evidence>
<name>A0A1G9XM54_9ACTN</name>
<dbReference type="PANTHER" id="PTHR10900:SF77">
    <property type="entry name" value="FI19380P1"/>
    <property type="match status" value="1"/>
</dbReference>
<dbReference type="SUPFAM" id="SSF82153">
    <property type="entry name" value="FAS1 domain"/>
    <property type="match status" value="1"/>
</dbReference>
<feature type="compositionally biased region" description="Low complexity" evidence="1">
    <location>
        <begin position="59"/>
        <end position="77"/>
    </location>
</feature>
<dbReference type="SMART" id="SM00554">
    <property type="entry name" value="FAS1"/>
    <property type="match status" value="1"/>
</dbReference>
<evidence type="ECO:0000256" key="1">
    <source>
        <dbReference type="SAM" id="MobiDB-lite"/>
    </source>
</evidence>
<sequence>MCTGLLSRRYRLWRAAPGMMAAHPTKELRPVTRTPTRRALFAAATVLALPLAGCGSDGPADDVAAASSAPATTSASPAAPPVPTGPFGPGCAGLPPEGPGSPAALAAAPAATAMSTVPGLTTTMVTVQRAALAASLDATQDLTVLAPVNEAFAAVPPATLDPLLADTPRLTALVTHHVIAGRLGPGELAGTHTTLDGGQVTIDGVGEVFTISADQTLLGAADATVVCGNLPTLNATVYVLDQVLTPPVA</sequence>
<dbReference type="PANTHER" id="PTHR10900">
    <property type="entry name" value="PERIOSTIN-RELATED"/>
    <property type="match status" value="1"/>
</dbReference>
<dbReference type="STRING" id="1137991.SAMN05660642_03769"/>
<proteinExistence type="predicted"/>
<protein>
    <submittedName>
        <fullName evidence="3">Uncaracterized surface protein containing fasciclin (FAS1) repeats</fullName>
    </submittedName>
</protein>
<dbReference type="GO" id="GO:0050839">
    <property type="term" value="F:cell adhesion molecule binding"/>
    <property type="evidence" value="ECO:0007669"/>
    <property type="project" value="TreeGrafter"/>
</dbReference>
<feature type="compositionally biased region" description="Low complexity" evidence="1">
    <location>
        <begin position="92"/>
        <end position="104"/>
    </location>
</feature>
<dbReference type="InterPro" id="IPR000782">
    <property type="entry name" value="FAS1_domain"/>
</dbReference>
<dbReference type="GO" id="GO:0005615">
    <property type="term" value="C:extracellular space"/>
    <property type="evidence" value="ECO:0007669"/>
    <property type="project" value="TreeGrafter"/>
</dbReference>
<dbReference type="GO" id="GO:0030198">
    <property type="term" value="P:extracellular matrix organization"/>
    <property type="evidence" value="ECO:0007669"/>
    <property type="project" value="TreeGrafter"/>
</dbReference>
<dbReference type="InterPro" id="IPR036378">
    <property type="entry name" value="FAS1_dom_sf"/>
</dbReference>
<dbReference type="PROSITE" id="PS50213">
    <property type="entry name" value="FAS1"/>
    <property type="match status" value="1"/>
</dbReference>
<organism evidence="3 4">
    <name type="scientific">Geodermatophilus siccatus</name>
    <dbReference type="NCBI Taxonomy" id="1137991"/>
    <lineage>
        <taxon>Bacteria</taxon>
        <taxon>Bacillati</taxon>
        <taxon>Actinomycetota</taxon>
        <taxon>Actinomycetes</taxon>
        <taxon>Geodermatophilales</taxon>
        <taxon>Geodermatophilaceae</taxon>
        <taxon>Geodermatophilus</taxon>
    </lineage>
</organism>
<dbReference type="Gene3D" id="2.30.180.10">
    <property type="entry name" value="FAS1 domain"/>
    <property type="match status" value="1"/>
</dbReference>
<dbReference type="GO" id="GO:0007155">
    <property type="term" value="P:cell adhesion"/>
    <property type="evidence" value="ECO:0007669"/>
    <property type="project" value="TreeGrafter"/>
</dbReference>
<dbReference type="AlphaFoldDB" id="A0A1G9XM54"/>
<dbReference type="InterPro" id="IPR050904">
    <property type="entry name" value="Adhesion/Biosynth-related"/>
</dbReference>
<accession>A0A1G9XM54</accession>
<feature type="domain" description="FAS1" evidence="2">
    <location>
        <begin position="107"/>
        <end position="244"/>
    </location>
</feature>
<evidence type="ECO:0000313" key="3">
    <source>
        <dbReference type="EMBL" id="SDM97912.1"/>
    </source>
</evidence>